<evidence type="ECO:0000256" key="5">
    <source>
        <dbReference type="ARBA" id="ARBA00023136"/>
    </source>
</evidence>
<evidence type="ECO:0000256" key="3">
    <source>
        <dbReference type="ARBA" id="ARBA00022448"/>
    </source>
</evidence>
<dbReference type="PANTHER" id="PTHR43166:SF9">
    <property type="entry name" value="GLUTAMATE_ASPARTATE IMPORT ATP-BINDING PROTEIN GLTL"/>
    <property type="match status" value="1"/>
</dbReference>
<dbReference type="GO" id="GO:0005524">
    <property type="term" value="F:ATP binding"/>
    <property type="evidence" value="ECO:0007669"/>
    <property type="project" value="InterPro"/>
</dbReference>
<dbReference type="PANTHER" id="PTHR43166">
    <property type="entry name" value="AMINO ACID IMPORT ATP-BINDING PROTEIN"/>
    <property type="match status" value="1"/>
</dbReference>
<keyword evidence="8" id="KW-1185">Reference proteome</keyword>
<accession>A0A1V8M9B7</accession>
<protein>
    <recommendedName>
        <fullName evidence="6">ABC transporter domain-containing protein</fullName>
    </recommendedName>
</protein>
<sequence length="259" mass="29196">MTAVTITDTIKAYAATPDPGDSSLMFPSLDCRIHSNSLTCLVGPHRFQLRAYLEMLAGISKPKQGEVKVFGHMISELDKAAWRNLRSQIGYLSGASPLLSVQHGLMNVMLPLLYHRHLSFRETADKARALMTELNCDFEPTTFPALLNSFQRSQLALARALILDPSLLILDVPFHDLGAKQREQMGSLLGKYKHHRAVCMIGGLQYAHFLEQHANQIIFISEHKIINFSSWQAFMQTEDQEVKDLMNVFQSTPWGLNEN</sequence>
<dbReference type="InterPro" id="IPR003439">
    <property type="entry name" value="ABC_transporter-like_ATP-bd"/>
</dbReference>
<dbReference type="Pfam" id="PF00005">
    <property type="entry name" value="ABC_tran"/>
    <property type="match status" value="1"/>
</dbReference>
<reference evidence="7 8" key="1">
    <citation type="submission" date="2015-12" db="EMBL/GenBank/DDBJ databases">
        <authorList>
            <person name="Shamseldin A."/>
            <person name="Moawad H."/>
            <person name="Abd El-Rahim W.M."/>
            <person name="Sadowsky M.J."/>
        </authorList>
    </citation>
    <scope>NUCLEOTIDE SEQUENCE [LARGE SCALE GENOMIC DNA]</scope>
    <source>
        <strain evidence="7 8">WF1</strain>
    </source>
</reference>
<dbReference type="InterPro" id="IPR050086">
    <property type="entry name" value="MetN_ABC_transporter-like"/>
</dbReference>
<name>A0A1V8M9B7_9GAMM</name>
<keyword evidence="4" id="KW-1003">Cell membrane</keyword>
<keyword evidence="5" id="KW-0472">Membrane</keyword>
<evidence type="ECO:0000256" key="2">
    <source>
        <dbReference type="ARBA" id="ARBA00005417"/>
    </source>
</evidence>
<evidence type="ECO:0000313" key="7">
    <source>
        <dbReference type="EMBL" id="OQK18155.1"/>
    </source>
</evidence>
<comment type="subcellular location">
    <subcellularLocation>
        <location evidence="1">Cell inner membrane</location>
        <topology evidence="1">Peripheral membrane protein</topology>
    </subcellularLocation>
</comment>
<keyword evidence="3" id="KW-0813">Transport</keyword>
<dbReference type="STRING" id="1420851.AU255_10050"/>
<dbReference type="Gene3D" id="3.40.50.300">
    <property type="entry name" value="P-loop containing nucleotide triphosphate hydrolases"/>
    <property type="match status" value="1"/>
</dbReference>
<evidence type="ECO:0000256" key="1">
    <source>
        <dbReference type="ARBA" id="ARBA00004417"/>
    </source>
</evidence>
<dbReference type="OrthoDB" id="9802264at2"/>
<dbReference type="EMBL" id="LPUF01000001">
    <property type="protein sequence ID" value="OQK18155.1"/>
    <property type="molecule type" value="Genomic_DNA"/>
</dbReference>
<comment type="similarity">
    <text evidence="2">Belongs to the ABC transporter superfamily.</text>
</comment>
<dbReference type="InterPro" id="IPR027417">
    <property type="entry name" value="P-loop_NTPase"/>
</dbReference>
<dbReference type="Proteomes" id="UP000191980">
    <property type="component" value="Unassembled WGS sequence"/>
</dbReference>
<evidence type="ECO:0000256" key="4">
    <source>
        <dbReference type="ARBA" id="ARBA00022475"/>
    </source>
</evidence>
<dbReference type="SUPFAM" id="SSF52540">
    <property type="entry name" value="P-loop containing nucleoside triphosphate hydrolases"/>
    <property type="match status" value="1"/>
</dbReference>
<dbReference type="PROSITE" id="PS50893">
    <property type="entry name" value="ABC_TRANSPORTER_2"/>
    <property type="match status" value="1"/>
</dbReference>
<dbReference type="RefSeq" id="WP_080522760.1">
    <property type="nucleotide sequence ID" value="NZ_LPUF01000001.1"/>
</dbReference>
<organism evidence="7 8">
    <name type="scientific">Methyloprofundus sedimenti</name>
    <dbReference type="NCBI Taxonomy" id="1420851"/>
    <lineage>
        <taxon>Bacteria</taxon>
        <taxon>Pseudomonadati</taxon>
        <taxon>Pseudomonadota</taxon>
        <taxon>Gammaproteobacteria</taxon>
        <taxon>Methylococcales</taxon>
        <taxon>Methylococcaceae</taxon>
        <taxon>Methyloprofundus</taxon>
    </lineage>
</organism>
<proteinExistence type="inferred from homology"/>
<comment type="caution">
    <text evidence="7">The sequence shown here is derived from an EMBL/GenBank/DDBJ whole genome shotgun (WGS) entry which is preliminary data.</text>
</comment>
<gene>
    <name evidence="7" type="ORF">AU255_10050</name>
</gene>
<dbReference type="AlphaFoldDB" id="A0A1V8M9B7"/>
<evidence type="ECO:0000259" key="6">
    <source>
        <dbReference type="PROSITE" id="PS50893"/>
    </source>
</evidence>
<feature type="domain" description="ABC transporter" evidence="6">
    <location>
        <begin position="4"/>
        <end position="247"/>
    </location>
</feature>
<dbReference type="GO" id="GO:0005886">
    <property type="term" value="C:plasma membrane"/>
    <property type="evidence" value="ECO:0007669"/>
    <property type="project" value="UniProtKB-SubCell"/>
</dbReference>
<evidence type="ECO:0000313" key="8">
    <source>
        <dbReference type="Proteomes" id="UP000191980"/>
    </source>
</evidence>
<dbReference type="GO" id="GO:0016887">
    <property type="term" value="F:ATP hydrolysis activity"/>
    <property type="evidence" value="ECO:0007669"/>
    <property type="project" value="InterPro"/>
</dbReference>